<gene>
    <name evidence="2" type="ORF">CLV48_107106</name>
</gene>
<dbReference type="Pfam" id="PF01979">
    <property type="entry name" value="Amidohydro_1"/>
    <property type="match status" value="1"/>
</dbReference>
<dbReference type="Gene3D" id="2.30.40.10">
    <property type="entry name" value="Urease, subunit C, domain 1"/>
    <property type="match status" value="1"/>
</dbReference>
<organism evidence="2 3">
    <name type="scientific">Cecembia rubra</name>
    <dbReference type="NCBI Taxonomy" id="1485585"/>
    <lineage>
        <taxon>Bacteria</taxon>
        <taxon>Pseudomonadati</taxon>
        <taxon>Bacteroidota</taxon>
        <taxon>Cytophagia</taxon>
        <taxon>Cytophagales</taxon>
        <taxon>Cyclobacteriaceae</taxon>
        <taxon>Cecembia</taxon>
    </lineage>
</organism>
<dbReference type="AlphaFoldDB" id="A0A2P8E1M9"/>
<evidence type="ECO:0000313" key="2">
    <source>
        <dbReference type="EMBL" id="PSL03388.1"/>
    </source>
</evidence>
<dbReference type="Proteomes" id="UP000240708">
    <property type="component" value="Unassembled WGS sequence"/>
</dbReference>
<dbReference type="InterPro" id="IPR032466">
    <property type="entry name" value="Metal_Hydrolase"/>
</dbReference>
<sequence length="458" mass="51694">MARPETDRQFTMTEKTLIKNISIVNEGQITVADLFIENGLIHSIGQLIDHKNVKIVDGTGKYLFPGIIDGQVHFREPGLTHKGDLYTESKAAIAGGVTSFIDMPNTLPNVLTIDILNEKYQIASKKSLANFGFLLGVNGDNLDEIIKLETSKLLGVSDDGLYFTKKGNLLADNPETMEKLFANCKSIIAIHSEKEQIVEENENIYREKYGENVPIEFHPIIRSEKACYEATKRAIDIANKLKARLHILHLTTEAETHLFRNDIPLKEKNVTTEVSVHHLWFSDKDYKRLGTLIKWNPAIKTEKDKKGLLKALLDDRIDIVTTDHAPHTLDEKQKSYFQSMSGAPIIQHSLNIMLEFFKQGLISLEKIAEKMCHNPAILYGIENRGFIREGYYADLTIVDLNSSWTVDKNNILSKCGWSPLEGTTFQTKVTHTFVNGNLTYDKGNFDETKRGLSLSKSN</sequence>
<dbReference type="Gene3D" id="3.20.20.140">
    <property type="entry name" value="Metal-dependent hydrolases"/>
    <property type="match status" value="1"/>
</dbReference>
<accession>A0A2P8E1M9</accession>
<dbReference type="GO" id="GO:0005737">
    <property type="term" value="C:cytoplasm"/>
    <property type="evidence" value="ECO:0007669"/>
    <property type="project" value="TreeGrafter"/>
</dbReference>
<reference evidence="2 3" key="1">
    <citation type="submission" date="2018-03" db="EMBL/GenBank/DDBJ databases">
        <title>Genomic Encyclopedia of Archaeal and Bacterial Type Strains, Phase II (KMG-II): from individual species to whole genera.</title>
        <authorList>
            <person name="Goeker M."/>
        </authorList>
    </citation>
    <scope>NUCLEOTIDE SEQUENCE [LARGE SCALE GENOMIC DNA]</scope>
    <source>
        <strain evidence="2 3">DSM 28057</strain>
    </source>
</reference>
<dbReference type="EMBL" id="PYGF01000007">
    <property type="protein sequence ID" value="PSL03388.1"/>
    <property type="molecule type" value="Genomic_DNA"/>
</dbReference>
<dbReference type="NCBIfam" id="TIGR00857">
    <property type="entry name" value="pyrC_multi"/>
    <property type="match status" value="1"/>
</dbReference>
<dbReference type="InterPro" id="IPR050138">
    <property type="entry name" value="DHOase/Allantoinase_Hydrolase"/>
</dbReference>
<keyword evidence="3" id="KW-1185">Reference proteome</keyword>
<evidence type="ECO:0000259" key="1">
    <source>
        <dbReference type="Pfam" id="PF01979"/>
    </source>
</evidence>
<dbReference type="InterPro" id="IPR011059">
    <property type="entry name" value="Metal-dep_hydrolase_composite"/>
</dbReference>
<proteinExistence type="predicted"/>
<comment type="caution">
    <text evidence="2">The sequence shown here is derived from an EMBL/GenBank/DDBJ whole genome shotgun (WGS) entry which is preliminary data.</text>
</comment>
<feature type="domain" description="Amidohydrolase-related" evidence="1">
    <location>
        <begin position="62"/>
        <end position="438"/>
    </location>
</feature>
<dbReference type="CDD" id="cd01318">
    <property type="entry name" value="DHOase_IIb"/>
    <property type="match status" value="1"/>
</dbReference>
<dbReference type="NCBIfam" id="NF006688">
    <property type="entry name" value="PRK09236.1"/>
    <property type="match status" value="1"/>
</dbReference>
<dbReference type="RefSeq" id="WP_341272826.1">
    <property type="nucleotide sequence ID" value="NZ_PYGF01000007.1"/>
</dbReference>
<dbReference type="GO" id="GO:0004038">
    <property type="term" value="F:allantoinase activity"/>
    <property type="evidence" value="ECO:0007669"/>
    <property type="project" value="TreeGrafter"/>
</dbReference>
<dbReference type="InterPro" id="IPR006680">
    <property type="entry name" value="Amidohydro-rel"/>
</dbReference>
<evidence type="ECO:0000313" key="3">
    <source>
        <dbReference type="Proteomes" id="UP000240708"/>
    </source>
</evidence>
<protein>
    <submittedName>
        <fullName evidence="2">Dihydroorotase</fullName>
    </submittedName>
</protein>
<dbReference type="SUPFAM" id="SSF51338">
    <property type="entry name" value="Composite domain of metallo-dependent hydrolases"/>
    <property type="match status" value="1"/>
</dbReference>
<dbReference type="PANTHER" id="PTHR43668">
    <property type="entry name" value="ALLANTOINASE"/>
    <property type="match status" value="1"/>
</dbReference>
<dbReference type="SUPFAM" id="SSF51556">
    <property type="entry name" value="Metallo-dependent hydrolases"/>
    <property type="match status" value="1"/>
</dbReference>
<dbReference type="GO" id="GO:0006145">
    <property type="term" value="P:purine nucleobase catabolic process"/>
    <property type="evidence" value="ECO:0007669"/>
    <property type="project" value="TreeGrafter"/>
</dbReference>
<name>A0A2P8E1M9_9BACT</name>
<dbReference type="PANTHER" id="PTHR43668:SF4">
    <property type="entry name" value="ALLANTOINASE"/>
    <property type="match status" value="1"/>
</dbReference>